<evidence type="ECO:0000313" key="2">
    <source>
        <dbReference type="Proteomes" id="UP000029448"/>
    </source>
</evidence>
<name>A0A094YSM2_9PROT</name>
<protein>
    <submittedName>
        <fullName evidence="1">Uncharacterized protein</fullName>
    </submittedName>
</protein>
<evidence type="ECO:0000313" key="1">
    <source>
        <dbReference type="EMBL" id="KGB24402.1"/>
    </source>
</evidence>
<accession>A0A094YSM2</accession>
<proteinExistence type="predicted"/>
<keyword evidence="2" id="KW-1185">Reference proteome</keyword>
<sequence>MFRQPREKKIENPLQTTGICIAETPSTRALSTQRSGK</sequence>
<dbReference type="Proteomes" id="UP000029448">
    <property type="component" value="Unassembled WGS sequence"/>
</dbReference>
<dbReference type="STRING" id="104102.AtDm6_1110"/>
<gene>
    <name evidence="1" type="ORF">AtDm6_1110</name>
</gene>
<dbReference type="AlphaFoldDB" id="A0A094YSM2"/>
<comment type="caution">
    <text evidence="1">The sequence shown here is derived from an EMBL/GenBank/DDBJ whole genome shotgun (WGS) entry which is preliminary data.</text>
</comment>
<reference evidence="1 2" key="1">
    <citation type="submission" date="2014-06" db="EMBL/GenBank/DDBJ databases">
        <title>Functional and comparative genomic analyses of the Drosophila gut microbiota identify candidate symbiosis factors.</title>
        <authorList>
            <person name="Newell P.D."/>
            <person name="Chaston J.M."/>
            <person name="Douglas A.E."/>
        </authorList>
    </citation>
    <scope>NUCLEOTIDE SEQUENCE [LARGE SCALE GENOMIC DNA]</scope>
    <source>
        <strain evidence="1 2">DmCS_006</strain>
    </source>
</reference>
<dbReference type="EMBL" id="JOKM01000038">
    <property type="protein sequence ID" value="KGB24402.1"/>
    <property type="molecule type" value="Genomic_DNA"/>
</dbReference>
<organism evidence="1 2">
    <name type="scientific">Acetobacter tropicalis</name>
    <dbReference type="NCBI Taxonomy" id="104102"/>
    <lineage>
        <taxon>Bacteria</taxon>
        <taxon>Pseudomonadati</taxon>
        <taxon>Pseudomonadota</taxon>
        <taxon>Alphaproteobacteria</taxon>
        <taxon>Acetobacterales</taxon>
        <taxon>Acetobacteraceae</taxon>
        <taxon>Acetobacter</taxon>
    </lineage>
</organism>
<dbReference type="PATRIC" id="fig|104102.7.peg.1101"/>